<keyword evidence="2" id="KW-0472">Membrane</keyword>
<evidence type="ECO:0000313" key="4">
    <source>
        <dbReference type="Proteomes" id="UP000000322"/>
    </source>
</evidence>
<dbReference type="NCBIfam" id="NF033510">
    <property type="entry name" value="Ca_tandemer"/>
    <property type="match status" value="13"/>
</dbReference>
<dbReference type="InterPro" id="IPR047900">
    <property type="entry name" value="Choice_anch_G"/>
</dbReference>
<dbReference type="Gene3D" id="2.60.40.10">
    <property type="entry name" value="Immunoglobulins"/>
    <property type="match status" value="25"/>
</dbReference>
<dbReference type="NCBIfam" id="NF033766">
    <property type="entry name" value="choice_anch_G"/>
    <property type="match status" value="1"/>
</dbReference>
<feature type="transmembrane region" description="Helical" evidence="2">
    <location>
        <begin position="3203"/>
        <end position="3223"/>
    </location>
</feature>
<organism evidence="3 4">
    <name type="scientific">Sanguibacter keddieii (strain ATCC 51767 / DSM 10542 / NCFB 3025 / ST-74)</name>
    <dbReference type="NCBI Taxonomy" id="446469"/>
    <lineage>
        <taxon>Bacteria</taxon>
        <taxon>Bacillati</taxon>
        <taxon>Actinomycetota</taxon>
        <taxon>Actinomycetes</taxon>
        <taxon>Micrococcales</taxon>
        <taxon>Sanguibacteraceae</taxon>
        <taxon>Sanguibacter</taxon>
    </lineage>
</organism>
<evidence type="ECO:0000256" key="1">
    <source>
        <dbReference type="ARBA" id="ARBA00022659"/>
    </source>
</evidence>
<dbReference type="eggNOG" id="COG4733">
    <property type="taxonomic scope" value="Bacteria"/>
</dbReference>
<dbReference type="InterPro" id="IPR050350">
    <property type="entry name" value="Compl-Cell_Adhes-Reg"/>
</dbReference>
<keyword evidence="4" id="KW-1185">Reference proteome</keyword>
<dbReference type="eggNOG" id="COG4932">
    <property type="taxonomic scope" value="Bacteria"/>
</dbReference>
<keyword evidence="2" id="KW-1133">Transmembrane helix</keyword>
<protein>
    <submittedName>
        <fullName evidence="3">Ig-like domain-containing protein</fullName>
    </submittedName>
</protein>
<keyword evidence="1" id="KW-0768">Sushi</keyword>
<dbReference type="EMBL" id="CP001819">
    <property type="protein sequence ID" value="ACZ23238.1"/>
    <property type="molecule type" value="Genomic_DNA"/>
</dbReference>
<dbReference type="RefSeq" id="WP_012868306.1">
    <property type="nucleotide sequence ID" value="NC_013521.1"/>
</dbReference>
<gene>
    <name evidence="3" type="ordered locus">Sked_33430</name>
</gene>
<keyword evidence="2" id="KW-0812">Transmembrane</keyword>
<sequence length="3230" mass="319835">MHHENTLRQRTRTVGRRLAAMVATVGLVMIGSLVTPASALETDSAEAEGRVVSGGGTINLDGIASLAPAYSADPSAPGTVASPLQLSVLNTLGIDLGGGVQLFGPNGVIAVGALEQYATTSDEASYAASGAITQDGAIAVGGRGPQDNASVDVTQLLGRAGVAPITQGLISQLRVELGALSANAESVGDALATGDYQIADGTLIFTSPVVSTLTTDLGTVLTNLSTTTNAITGPTGSLGSLLPGIANGLVTPLANALRPLTAGLVNVTNVNLTAGLNVNLNTALSAITAQPLTSPDSAVSINFATGEVRADIARLIANSQGGPYDGTLNNLAPNTEILSTDLIQAALDGAVGTILDQVPALLVNTATGTLNSTAMSLRLTANAAVGSGVLAVPLVNIDLTVNGTVGQFLGLPGAGAPTIDARRTSALGLVPIGTLLTPILGVVTGTLLPAIVTPLANAITGVGILDTAFRPLVTTAGTALAPVVGVINQVLSITANVQEAGDFTAPGGFDDGAFTQRAVSIDLLPLLGTPLAEVDLASATVRSAVIPAVEVAITAPADGDVLTVPSSGATVDLAVTGTGEIGADVSVAAPGLTTQTTTVAPDGTWTVTFPAAGVGSYAITATQDADGEVSTAVVNVSVEVGEIDDVTITAPTDGTVVTVPVGGTTDVLVTGSGQIGASVVVALPGQTSQTVTVQPDGTWTATFVGVGAGSYDITATQAVGNQTSSAETTVVVDEVLAVGITLPAPGTVLTVPDVADTTTLTVTGTGDPGADVVVSVSGQADQTVPVGPGGTWSATFTGVGVGDYTVTATQTVGDQTTDATTDVSVVVGVVADVAITLPTDGAVLTVPDAGSLVDVAVTGTGEVGADVLVTLPGWPDQSTTVGADGTWTVTFPGVELGARTITATQTLGSSTSVAAVDITIEVGDVDDVTITAPTDGQVITVPAGATSPLVTSGAGQIGASVVVSVTGQPDQTVTVGPDGTWTATFPALPEGTYTVTATQDLGDGSTATVTVEIDAVTPVVVTAPVDGSTTTVPTGETTDLVTTGTGEAGADVLVSVTGQTDQTVPVSPGGTWTATFPGLGAGDYTVTAAQVVGDQSTTSSATVSVVEAEPVVITAPGDGDVLTVPVGGSTDLVITGSGEIGAQVVVAASAAGQLTTTVGPDGTWTVTFPFLGAGPRTVTATQTVGDLVTDDEITVDIVAVPAVTITAPTDGTVVTVPVDGTTDLLVTGTGAVDASVLLTVPGLADQTVTVGPDGTWTASYTGLGEGSYPVTATQTVGTQTTTVTVAVEVTEVDALTITSPADGAVLYTSTGQPVGLVVEGTGEVGASVTVSVSGQPDRVTTVDADGTWGVTYSALGAGAYSFVATQLVGDQLSSQTVDVDVVEVDPVAITAPLDGDVVTVLPGGSTDLEVTGTGEIGAEVVVSVTGQDDQTVTVGPDGTWTATFLGLPEGAYEVAAAQLVGDLPTVALVTVTVEAEAVDAVTITAPLDEAVLNVAAGETTDLVVTGSGDVGAEVVVSVTGEVDQTVTVEADGTWTATFPGIGEGTYTVGATQTVGDDVTDAAVTVVVDGVDAATITAPVDGAVLTAPAGGTADLTVTGAGDPGAEVVVSVTGEVDQTVTVEPDGTWTATFPGLAEGAYTIDVTQTVGGVTSSDSVTVEVDGVESATITAPLDGEVVSVPAGETTDLEVTGTGDPGAEVVVSVTGEEDQTVTVEPDGTWSATFPGIGEGEFDVTVTQTVGDQTTTETVTVVLDGVDAVTVTAPVDGSLVGVPTGETVDLDVTGTGDIGAEVVVTIDGEGDQTATVGPDGTWTVTFPGLAAGTYEATATQTVGGVTSVETVTVEVVDVDELTVVEPVDGDVIGVAVGGTTDLEVTGTGDVGADVVVTVTGQDDQTVTVGPDGTWTASYTGLGEGTYAITATQTVAGLVSTVELTVEVDGVDQVAITAPTDGTVYSVPLDGSTDLVVEGTGDVGADIIASIPGQPDQETTVGPDGTWTVTFPGLEVGTYEVTASQLVAGQLSTAEVSVEVEVGTIEQVTITAPVTGDVITVPEGDTTDLVVSGTGEVGGEVVVSIPGQDDQVATVEPDGTWTVTFPGLGEGTYTATATHTAEGQTNTAVVTVEIDGVVPVTVTDPADGDVLTVPVGGTTTLVVTGTGDPGADVLVEVSGQPDQTVEVGPDGTWTATFPGLPADSYDITVTQTVGDQTTVVELTVEVDAVEAVTLDEPADGDTLAVPAGETTDLVASGTGDPGAEVEVTVTGQPAQTVTVEPDGTWTATFPGLGEGTYTVTVSQTVGDQTTSESVTVEVDGVDLVTVTAPAGGSSLPVVEGGTRDLVVSGTGDAGAEVVVSVEGEDDQTVTVQPDGTWTATFPGIGAGTYEITASQTVNGLDSSATLTVTVDEFEAVVVLTPADGDVVGVPEGETLDLDVTGTGDPGAEIVVSIPGQPDQTTTVEPDGTWTVTFPGLPAETYEVTVTQTVGDQTTTETITVEIDGVVQVAVTAPTDGSDLPVVADGTRDLVVSGSGDIGAEVVVSVDGQTDQTVTVQPDGTWTATFPGIGEGTYEITATQTVNGQTSTQTVTVTVTEEVDVLEAVAILTPEDGDTIVVPAGETVDLDVTGSGEPGADVAVTVEGQGDQTVTVQPDGTWTATFPGIGEGTYEITATQTVGGQTTTDTITVVVDEVAPVAIVTPADGDVFRALTSDGVDLVVTGTGDVGADVVASLSGAEDQTGTVGPDGTWTVTFPGLPEGTHEVVASQLVGDQSTSDTVTVEVDTVDDVVITSPADGEVFDLPDGSDTVDLPVVGDGEVGADVLVSVEGQDDQTVTVQPDGTWTADFPGLGIGTYDVTATQTVDELTSTDEVAVEVALEIQEISPVIITSPADGTVLRVPPGEVTDLVIEGEGFAGADIEVTATGQEDLATTVAEDGTWTATFADVPTGTYAITAWQMADGTVTNDSIVLVVDDAEIVDVDITSPLDGDVLAAPEGGTTQLVVVGTGEPTADVVVTVPGQEPVPTVVSDDGSWTVTFPEIGAGAYTVLATQTIWDETSTDLVNVLVESEVSGVGAPFATVKFPLLVRGTGMVQEVYGTDFVPGETVSGEVRSTPLPLAPAVADAEGNVTLTFLVDEDFEVGTHQVFLTGSESGPLGPDQLATGFVVIDATDGVIVGPDGSVITLPGGWMPGGSGGSGAWGGNGSGSGPLARTGADDLAVGLLSGTLLLLVGGGMLAVRRRRTGA</sequence>
<evidence type="ECO:0000313" key="3">
    <source>
        <dbReference type="EMBL" id="ACZ23238.1"/>
    </source>
</evidence>
<dbReference type="KEGG" id="ske:Sked_33430"/>
<dbReference type="PANTHER" id="PTHR19325:SF575">
    <property type="entry name" value="LOCOMOTION-RELATED PROTEIN HIKARU GENKI"/>
    <property type="match status" value="1"/>
</dbReference>
<accession>D1BE17</accession>
<proteinExistence type="predicted"/>
<dbReference type="PANTHER" id="PTHR19325">
    <property type="entry name" value="COMPLEMENT COMPONENT-RELATED SUSHI DOMAIN-CONTAINING"/>
    <property type="match status" value="1"/>
</dbReference>
<dbReference type="STRING" id="446469.Sked_33430"/>
<dbReference type="Proteomes" id="UP000000322">
    <property type="component" value="Chromosome"/>
</dbReference>
<reference evidence="3 4" key="1">
    <citation type="journal article" date="2009" name="Stand. Genomic Sci.">
        <title>Complete genome sequence of Sanguibacter keddieii type strain (ST-74).</title>
        <authorList>
            <person name="Ivanova N."/>
            <person name="Sikorski J."/>
            <person name="Sims D."/>
            <person name="Brettin T."/>
            <person name="Detter J.C."/>
            <person name="Han C."/>
            <person name="Lapidus A."/>
            <person name="Copeland A."/>
            <person name="Glavina Del Rio T."/>
            <person name="Nolan M."/>
            <person name="Chen F."/>
            <person name="Lucas S."/>
            <person name="Tice H."/>
            <person name="Cheng J.F."/>
            <person name="Bruce D."/>
            <person name="Goodwin L."/>
            <person name="Pitluck S."/>
            <person name="Pati A."/>
            <person name="Mavromatis K."/>
            <person name="Chen A."/>
            <person name="Palaniappan K."/>
            <person name="D'haeseleer P."/>
            <person name="Chain P."/>
            <person name="Bristow J."/>
            <person name="Eisen J.A."/>
            <person name="Markowitz V."/>
            <person name="Hugenholtz P."/>
            <person name="Goker M."/>
            <person name="Pukall R."/>
            <person name="Klenk H.P."/>
            <person name="Kyrpides N.C."/>
        </authorList>
    </citation>
    <scope>NUCLEOTIDE SEQUENCE [LARGE SCALE GENOMIC DNA]</scope>
    <source>
        <strain evidence="4">ATCC 51767 / DSM 10542 / NCFB 3025 / ST-74</strain>
    </source>
</reference>
<name>D1BE17_SANKS</name>
<dbReference type="GO" id="GO:0005975">
    <property type="term" value="P:carbohydrate metabolic process"/>
    <property type="evidence" value="ECO:0007669"/>
    <property type="project" value="UniProtKB-ARBA"/>
</dbReference>
<dbReference type="InterPro" id="IPR013783">
    <property type="entry name" value="Ig-like_fold"/>
</dbReference>
<dbReference type="HOGENOM" id="CLU_225384_0_0_11"/>
<evidence type="ECO:0000256" key="2">
    <source>
        <dbReference type="SAM" id="Phobius"/>
    </source>
</evidence>